<dbReference type="EC" id="5.6.2.1" evidence="1"/>
<dbReference type="GO" id="GO:0006265">
    <property type="term" value="P:DNA topological change"/>
    <property type="evidence" value="ECO:0007669"/>
    <property type="project" value="InterPro"/>
</dbReference>
<dbReference type="GO" id="GO:0006281">
    <property type="term" value="P:DNA repair"/>
    <property type="evidence" value="ECO:0007669"/>
    <property type="project" value="TreeGrafter"/>
</dbReference>
<accession>A0A1R3GS47</accession>
<dbReference type="OrthoDB" id="430051at2759"/>
<dbReference type="SUPFAM" id="SSF56712">
    <property type="entry name" value="Prokaryotic type I DNA topoisomerase"/>
    <property type="match status" value="1"/>
</dbReference>
<protein>
    <recommendedName>
        <fullName evidence="1">DNA topoisomerase</fullName>
        <ecNumber evidence="1">5.6.2.1</ecNumber>
    </recommendedName>
</protein>
<keyword evidence="1" id="KW-0238">DNA-binding</keyword>
<dbReference type="STRING" id="93759.A0A1R3GS47"/>
<dbReference type="Proteomes" id="UP000187203">
    <property type="component" value="Unassembled WGS sequence"/>
</dbReference>
<keyword evidence="1" id="KW-0413">Isomerase</keyword>
<dbReference type="GO" id="GO:0006310">
    <property type="term" value="P:DNA recombination"/>
    <property type="evidence" value="ECO:0007669"/>
    <property type="project" value="TreeGrafter"/>
</dbReference>
<dbReference type="AlphaFoldDB" id="A0A1R3GS47"/>
<comment type="similarity">
    <text evidence="1">Belongs to the type IA topoisomerase family.</text>
</comment>
<dbReference type="GO" id="GO:0005634">
    <property type="term" value="C:nucleus"/>
    <property type="evidence" value="ECO:0007669"/>
    <property type="project" value="TreeGrafter"/>
</dbReference>
<gene>
    <name evidence="2" type="ORF">COLO4_33656</name>
</gene>
<comment type="function">
    <text evidence="1">Introduces a single-strand break via transesterification at a target site in duplex DNA. Releases the supercoiling and torsional tension of DNA introduced during the DNA replication and transcription by transiently cleaving and rejoining one strand of the DNA duplex. The scissile phosphodiester is attacked by the catalytic tyrosine of the enzyme, resulting in the formation of a DNA-(5'-phosphotyrosyl)-enzyme intermediate and the expulsion of a 3'-OH DNA strand.</text>
</comment>
<proteinExistence type="inferred from homology"/>
<dbReference type="EMBL" id="AWUE01021800">
    <property type="protein sequence ID" value="OMO60948.1"/>
    <property type="molecule type" value="Genomic_DNA"/>
</dbReference>
<keyword evidence="1" id="KW-0799">Topoisomerase</keyword>
<evidence type="ECO:0000313" key="3">
    <source>
        <dbReference type="Proteomes" id="UP000187203"/>
    </source>
</evidence>
<comment type="catalytic activity">
    <reaction evidence="1">
        <text>ATP-independent breakage of single-stranded DNA, followed by passage and rejoining.</text>
        <dbReference type="EC" id="5.6.2.1"/>
    </reaction>
</comment>
<name>A0A1R3GS47_9ROSI</name>
<comment type="caution">
    <text evidence="2">The sequence shown here is derived from an EMBL/GenBank/DDBJ whole genome shotgun (WGS) entry which is preliminary data.</text>
</comment>
<dbReference type="GO" id="GO:0003677">
    <property type="term" value="F:DNA binding"/>
    <property type="evidence" value="ECO:0007669"/>
    <property type="project" value="UniProtKB-KW"/>
</dbReference>
<dbReference type="InterPro" id="IPR023405">
    <property type="entry name" value="Topo_IA_core_domain"/>
</dbReference>
<organism evidence="2 3">
    <name type="scientific">Corchorus olitorius</name>
    <dbReference type="NCBI Taxonomy" id="93759"/>
    <lineage>
        <taxon>Eukaryota</taxon>
        <taxon>Viridiplantae</taxon>
        <taxon>Streptophyta</taxon>
        <taxon>Embryophyta</taxon>
        <taxon>Tracheophyta</taxon>
        <taxon>Spermatophyta</taxon>
        <taxon>Magnoliopsida</taxon>
        <taxon>eudicotyledons</taxon>
        <taxon>Gunneridae</taxon>
        <taxon>Pentapetalae</taxon>
        <taxon>rosids</taxon>
        <taxon>malvids</taxon>
        <taxon>Malvales</taxon>
        <taxon>Malvaceae</taxon>
        <taxon>Grewioideae</taxon>
        <taxon>Apeibeae</taxon>
        <taxon>Corchorus</taxon>
    </lineage>
</organism>
<dbReference type="Gene3D" id="3.40.50.140">
    <property type="match status" value="1"/>
</dbReference>
<reference evidence="3" key="1">
    <citation type="submission" date="2013-09" db="EMBL/GenBank/DDBJ databases">
        <title>Corchorus olitorius genome sequencing.</title>
        <authorList>
            <person name="Alam M."/>
            <person name="Haque M.S."/>
            <person name="Islam M.S."/>
            <person name="Emdad E.M."/>
            <person name="Islam M.M."/>
            <person name="Ahmed B."/>
            <person name="Halim A."/>
            <person name="Hossen Q.M.M."/>
            <person name="Hossain M.Z."/>
            <person name="Ahmed R."/>
            <person name="Khan M.M."/>
            <person name="Islam R."/>
            <person name="Rashid M.M."/>
            <person name="Khan S.A."/>
            <person name="Rahman M.S."/>
            <person name="Alam M."/>
            <person name="Yahiya A.S."/>
            <person name="Khan M.S."/>
            <person name="Azam M.S."/>
            <person name="Haque T."/>
            <person name="Lashkar M.Z.H."/>
            <person name="Akhand A.I."/>
            <person name="Morshed G."/>
            <person name="Roy S."/>
            <person name="Uddin K.S."/>
            <person name="Rabeya T."/>
            <person name="Hossain A.S."/>
            <person name="Chowdhury A."/>
            <person name="Snigdha A.R."/>
            <person name="Mortoza M.S."/>
            <person name="Matin S.A."/>
            <person name="Hoque S.M.E."/>
            <person name="Islam M.K."/>
            <person name="Roy D.K."/>
            <person name="Haider R."/>
            <person name="Moosa M.M."/>
            <person name="Elias S.M."/>
            <person name="Hasan A.M."/>
            <person name="Jahan S."/>
            <person name="Shafiuddin M."/>
            <person name="Mahmood N."/>
            <person name="Shommy N.S."/>
        </authorList>
    </citation>
    <scope>NUCLEOTIDE SEQUENCE [LARGE SCALE GENOMIC DNA]</scope>
    <source>
        <strain evidence="3">cv. O-4</strain>
    </source>
</reference>
<feature type="non-terminal residue" evidence="2">
    <location>
        <position position="92"/>
    </location>
</feature>
<sequence length="92" mass="10762">MSGAIKVLNVAEKPSVSGILSSNQGLRVRERRSRYNKIFEFNYSIRGQHCQMLFTSVTGHLMELEFEDRFRKWHSCDPVDLYHAPVRKHVPE</sequence>
<dbReference type="GO" id="GO:0031422">
    <property type="term" value="C:RecQ family helicase-topoisomerase III complex"/>
    <property type="evidence" value="ECO:0007669"/>
    <property type="project" value="TreeGrafter"/>
</dbReference>
<evidence type="ECO:0000313" key="2">
    <source>
        <dbReference type="EMBL" id="OMO60948.1"/>
    </source>
</evidence>
<dbReference type="InterPro" id="IPR000380">
    <property type="entry name" value="Topo_IA"/>
</dbReference>
<dbReference type="PANTHER" id="PTHR11390">
    <property type="entry name" value="PROKARYOTIC DNA TOPOISOMERASE"/>
    <property type="match status" value="1"/>
</dbReference>
<keyword evidence="3" id="KW-1185">Reference proteome</keyword>
<dbReference type="PANTHER" id="PTHR11390:SF21">
    <property type="entry name" value="DNA TOPOISOMERASE 3-ALPHA"/>
    <property type="match status" value="1"/>
</dbReference>
<evidence type="ECO:0000256" key="1">
    <source>
        <dbReference type="RuleBase" id="RU362092"/>
    </source>
</evidence>
<dbReference type="GO" id="GO:0003917">
    <property type="term" value="F:DNA topoisomerase type I (single strand cut, ATP-independent) activity"/>
    <property type="evidence" value="ECO:0007669"/>
    <property type="project" value="UniProtKB-EC"/>
</dbReference>